<dbReference type="OrthoDB" id="507923at2759"/>
<evidence type="ECO:0000313" key="1">
    <source>
        <dbReference type="EMBL" id="GHP05474.1"/>
    </source>
</evidence>
<reference evidence="1" key="1">
    <citation type="submission" date="2020-10" db="EMBL/GenBank/DDBJ databases">
        <title>Unveiling of a novel bifunctional photoreceptor, Dualchrome1, isolated from a cosmopolitan green alga.</title>
        <authorList>
            <person name="Suzuki S."/>
            <person name="Kawachi M."/>
        </authorList>
    </citation>
    <scope>NUCLEOTIDE SEQUENCE</scope>
    <source>
        <strain evidence="1">NIES 2893</strain>
    </source>
</reference>
<proteinExistence type="predicted"/>
<dbReference type="Proteomes" id="UP000660262">
    <property type="component" value="Unassembled WGS sequence"/>
</dbReference>
<name>A0A830HEK0_9CHLO</name>
<dbReference type="EMBL" id="BNJQ01000010">
    <property type="protein sequence ID" value="GHP05474.1"/>
    <property type="molecule type" value="Genomic_DNA"/>
</dbReference>
<comment type="caution">
    <text evidence="1">The sequence shown here is derived from an EMBL/GenBank/DDBJ whole genome shotgun (WGS) entry which is preliminary data.</text>
</comment>
<evidence type="ECO:0000313" key="2">
    <source>
        <dbReference type="Proteomes" id="UP000660262"/>
    </source>
</evidence>
<accession>A0A830HEK0</accession>
<sequence length="211" mass="23589">MIRGLDHSPRCVEAVNVEVEGLGDNIKREFGVNADVAQELKNAPSPHRIGVIDLADAIEERMEDFLATDVIVASFGADFEETREYQSSLLKFLRLYEENNERLPIVLWRELTAQHHLGFRGGDILQPLQKSNDGILIPEADAQPDAPLSTKYKSAIPVVRLEMTPGEKAARIKCGPIPFAEMEMANWRNKLANRLMEAAGIPIIQPFHPPQ</sequence>
<protein>
    <submittedName>
        <fullName evidence="1">Uncharacterized protein</fullName>
    </submittedName>
</protein>
<keyword evidence="2" id="KW-1185">Reference proteome</keyword>
<dbReference type="AlphaFoldDB" id="A0A830HEK0"/>
<organism evidence="1 2">
    <name type="scientific">Pycnococcus provasolii</name>
    <dbReference type="NCBI Taxonomy" id="41880"/>
    <lineage>
        <taxon>Eukaryota</taxon>
        <taxon>Viridiplantae</taxon>
        <taxon>Chlorophyta</taxon>
        <taxon>Pseudoscourfieldiophyceae</taxon>
        <taxon>Pseudoscourfieldiales</taxon>
        <taxon>Pycnococcaceae</taxon>
        <taxon>Pycnococcus</taxon>
    </lineage>
</organism>
<gene>
    <name evidence="1" type="ORF">PPROV_000422400</name>
</gene>